<dbReference type="EMBL" id="NEVH01003009">
    <property type="protein sequence ID" value="PNF40828.1"/>
    <property type="molecule type" value="Genomic_DNA"/>
</dbReference>
<keyword evidence="3" id="KW-1185">Reference proteome</keyword>
<protein>
    <submittedName>
        <fullName evidence="2">Uncharacterized protein</fullName>
    </submittedName>
</protein>
<feature type="non-terminal residue" evidence="2">
    <location>
        <position position="1"/>
    </location>
</feature>
<feature type="region of interest" description="Disordered" evidence="1">
    <location>
        <begin position="316"/>
        <end position="353"/>
    </location>
</feature>
<reference evidence="2 3" key="1">
    <citation type="submission" date="2017-12" db="EMBL/GenBank/DDBJ databases">
        <title>Hemimetabolous genomes reveal molecular basis of termite eusociality.</title>
        <authorList>
            <person name="Harrison M.C."/>
            <person name="Jongepier E."/>
            <person name="Robertson H.M."/>
            <person name="Arning N."/>
            <person name="Bitard-Feildel T."/>
            <person name="Chao H."/>
            <person name="Childers C.P."/>
            <person name="Dinh H."/>
            <person name="Doddapaneni H."/>
            <person name="Dugan S."/>
            <person name="Gowin J."/>
            <person name="Greiner C."/>
            <person name="Han Y."/>
            <person name="Hu H."/>
            <person name="Hughes D.S.T."/>
            <person name="Huylmans A.-K."/>
            <person name="Kemena C."/>
            <person name="Kremer L.P.M."/>
            <person name="Lee S.L."/>
            <person name="Lopez-Ezquerra A."/>
            <person name="Mallet L."/>
            <person name="Monroy-Kuhn J.M."/>
            <person name="Moser A."/>
            <person name="Murali S.C."/>
            <person name="Muzny D.M."/>
            <person name="Otani S."/>
            <person name="Piulachs M.-D."/>
            <person name="Poelchau M."/>
            <person name="Qu J."/>
            <person name="Schaub F."/>
            <person name="Wada-Katsumata A."/>
            <person name="Worley K.C."/>
            <person name="Xie Q."/>
            <person name="Ylla G."/>
            <person name="Poulsen M."/>
            <person name="Gibbs R.A."/>
            <person name="Schal C."/>
            <person name="Richards S."/>
            <person name="Belles X."/>
            <person name="Korb J."/>
            <person name="Bornberg-Bauer E."/>
        </authorList>
    </citation>
    <scope>NUCLEOTIDE SEQUENCE [LARGE SCALE GENOMIC DNA]</scope>
    <source>
        <tissue evidence="2">Whole body</tissue>
    </source>
</reference>
<evidence type="ECO:0000313" key="2">
    <source>
        <dbReference type="EMBL" id="PNF40828.1"/>
    </source>
</evidence>
<accession>A0A2J7RJ11</accession>
<feature type="compositionally biased region" description="Low complexity" evidence="1">
    <location>
        <begin position="316"/>
        <end position="328"/>
    </location>
</feature>
<comment type="caution">
    <text evidence="2">The sequence shown here is derived from an EMBL/GenBank/DDBJ whole genome shotgun (WGS) entry which is preliminary data.</text>
</comment>
<sequence>TLDPSGTGADGLDAIDLAAAARSAGVWFDDGNGSGGKPFVTEVIEPSEEEEFSHTIRRTVELPPEVRKVSFQGPDAERALREYVERFAPGEDVTETQEVDSEGNVHIKRVVQRRVVVHSEDLSGTELIGPELEEYLRHVSSGEYDQASGEDVPESDYTHLMTSITGGAESFSSPPEVVTHHTYVTRHMIHPTPGAVVTSTTQQGLTTTTTPNLTGDMVLGDWKQHQSTSREESGMQRAIRGVQSQPPCHHPPLHDISVEEDDTEVDYREHDWRFIPDPTPELSAEEVEEVAGAEDAKETVGQTTRTETRLVDGKTVTTTTTTTTTTTKTPKELEDMQEHIKKSSDKDKSGKPK</sequence>
<dbReference type="OrthoDB" id="20872at2759"/>
<name>A0A2J7RJ11_9NEOP</name>
<organism evidence="2 3">
    <name type="scientific">Cryptotermes secundus</name>
    <dbReference type="NCBI Taxonomy" id="105785"/>
    <lineage>
        <taxon>Eukaryota</taxon>
        <taxon>Metazoa</taxon>
        <taxon>Ecdysozoa</taxon>
        <taxon>Arthropoda</taxon>
        <taxon>Hexapoda</taxon>
        <taxon>Insecta</taxon>
        <taxon>Pterygota</taxon>
        <taxon>Neoptera</taxon>
        <taxon>Polyneoptera</taxon>
        <taxon>Dictyoptera</taxon>
        <taxon>Blattodea</taxon>
        <taxon>Blattoidea</taxon>
        <taxon>Termitoidae</taxon>
        <taxon>Kalotermitidae</taxon>
        <taxon>Cryptotermitinae</taxon>
        <taxon>Cryptotermes</taxon>
    </lineage>
</organism>
<feature type="compositionally biased region" description="Basic and acidic residues" evidence="1">
    <location>
        <begin position="329"/>
        <end position="353"/>
    </location>
</feature>
<proteinExistence type="predicted"/>
<evidence type="ECO:0000313" key="3">
    <source>
        <dbReference type="Proteomes" id="UP000235965"/>
    </source>
</evidence>
<dbReference type="Proteomes" id="UP000235965">
    <property type="component" value="Unassembled WGS sequence"/>
</dbReference>
<dbReference type="AlphaFoldDB" id="A0A2J7RJ11"/>
<gene>
    <name evidence="2" type="ORF">B7P43_G16581</name>
</gene>
<evidence type="ECO:0000256" key="1">
    <source>
        <dbReference type="SAM" id="MobiDB-lite"/>
    </source>
</evidence>